<protein>
    <recommendedName>
        <fullName evidence="3">Phospholipid/glycerol acyltransferase domain-containing protein</fullName>
    </recommendedName>
</protein>
<organism evidence="1 2">
    <name type="scientific">Bipolaricaulis sibiricus</name>
    <dbReference type="NCBI Taxonomy" id="2501609"/>
    <lineage>
        <taxon>Bacteria</taxon>
        <taxon>Candidatus Bipolaricaulota</taxon>
        <taxon>Candidatus Bipolaricaulia</taxon>
        <taxon>Candidatus Bipolaricaulales</taxon>
        <taxon>Candidatus Bipolaricaulaceae</taxon>
        <taxon>Candidatus Bipolaricaulis</taxon>
    </lineage>
</organism>
<evidence type="ECO:0008006" key="3">
    <source>
        <dbReference type="Google" id="ProtNLM"/>
    </source>
</evidence>
<dbReference type="Proteomes" id="UP000287233">
    <property type="component" value="Chromosome"/>
</dbReference>
<accession>A0A410FSA1</accession>
<sequence length="331" mass="37350">MKEMGDKRGFRRRWADLIRQLRVAYADGDVGSIRNLWYKAVAEPGLGMWLRLSNRFYPLQSLLDVAHELDRRMAEHGLARASRWLLDEGVGRWVSEVPPATRAALASEPVILYGNHPTLLTPFLVSAHVERPDHRIVAASFLEKFLPAFGQYAISVELPVNQWWKQLWQGGLGRLVVAYWATRLRPVPPRPTARQRNRAALERATAHVRGGGSLLIAPSGWNRSGKRWYPGIGRIVRGLADGSGERPVLLVAYNEEGTSDRLVRRLLENAQRGSGRPEVAPDRVPRVRFSEPMPLSAFSPNEGTVEDLVERLRRRYEGTFAHPRRTGGRPG</sequence>
<gene>
    <name evidence="1" type="ORF">BIP78_0118</name>
</gene>
<evidence type="ECO:0000313" key="2">
    <source>
        <dbReference type="Proteomes" id="UP000287233"/>
    </source>
</evidence>
<name>A0A410FSA1_BIPS1</name>
<dbReference type="AlphaFoldDB" id="A0A410FSA1"/>
<proteinExistence type="predicted"/>
<reference evidence="2" key="1">
    <citation type="submission" date="2018-12" db="EMBL/GenBank/DDBJ databases">
        <title>Complete genome sequence of an uncultured bacterium of the candidate phylum Bipolaricaulota.</title>
        <authorList>
            <person name="Kadnikov V.V."/>
            <person name="Mardanov A.V."/>
            <person name="Beletsky A.V."/>
            <person name="Frank Y.A."/>
            <person name="Karnachuk O.V."/>
            <person name="Ravin N.V."/>
        </authorList>
    </citation>
    <scope>NUCLEOTIDE SEQUENCE [LARGE SCALE GENOMIC DNA]</scope>
</reference>
<evidence type="ECO:0000313" key="1">
    <source>
        <dbReference type="EMBL" id="QAA75886.1"/>
    </source>
</evidence>
<dbReference type="KEGG" id="bih:BIP78_0118"/>
<dbReference type="EMBL" id="CP034928">
    <property type="protein sequence ID" value="QAA75886.1"/>
    <property type="molecule type" value="Genomic_DNA"/>
</dbReference>